<proteinExistence type="predicted"/>
<accession>A0ACC3BZH9</accession>
<evidence type="ECO:0000313" key="1">
    <source>
        <dbReference type="EMBL" id="KAK1862881.1"/>
    </source>
</evidence>
<sequence length="398" mass="40327">MATADDGRRKVAYVPKALFVVPPSPSSGGRGAAVGAPPPRPLAPVAIQVAASPADAPVVTPRDGGAPWAAAKLVVNAADGTEHELRAHMALTHYLINALGAAAARTLDAAASPVWRLLAPHLDGLFTINNTTPSTLLGEGNLMHQTLTGTTAAHTAYVAAVLHGTALHSLFPRAEMAARGVLHAAALPDYPYRDDGLAIWDALHAYVAAVLAPHYPTDAAVAADTEVAAWAAEISAPDGGRHDYLAYAPACPLSIWGVVPAPGDGGTAPPPATAAAAAAAAAAADKDGGTNANGTRGRGAAAAAAAAALLPWLPPPPVASAQAELMAILASVRVTRLGRLPWTPRRGGWHGTAEGAAAAAALAARLDALDAAIAAREAGREWPYEYLRPSRVPRSINI</sequence>
<name>A0ACC3BZH9_PYRYE</name>
<dbReference type="EMBL" id="CM020619">
    <property type="protein sequence ID" value="KAK1862881.1"/>
    <property type="molecule type" value="Genomic_DNA"/>
</dbReference>
<dbReference type="Proteomes" id="UP000798662">
    <property type="component" value="Chromosome 2"/>
</dbReference>
<evidence type="ECO:0000313" key="2">
    <source>
        <dbReference type="Proteomes" id="UP000798662"/>
    </source>
</evidence>
<reference evidence="1" key="1">
    <citation type="submission" date="2019-11" db="EMBL/GenBank/DDBJ databases">
        <title>Nori genome reveals adaptations in red seaweeds to the harsh intertidal environment.</title>
        <authorList>
            <person name="Wang D."/>
            <person name="Mao Y."/>
        </authorList>
    </citation>
    <scope>NUCLEOTIDE SEQUENCE</scope>
    <source>
        <tissue evidence="1">Gametophyte</tissue>
    </source>
</reference>
<protein>
    <submittedName>
        <fullName evidence="1">Uncharacterized protein</fullName>
    </submittedName>
</protein>
<gene>
    <name evidence="1" type="ORF">I4F81_005448</name>
</gene>
<keyword evidence="2" id="KW-1185">Reference proteome</keyword>
<organism evidence="1 2">
    <name type="scientific">Pyropia yezoensis</name>
    <name type="common">Susabi-nori</name>
    <name type="synonym">Porphyra yezoensis</name>
    <dbReference type="NCBI Taxonomy" id="2788"/>
    <lineage>
        <taxon>Eukaryota</taxon>
        <taxon>Rhodophyta</taxon>
        <taxon>Bangiophyceae</taxon>
        <taxon>Bangiales</taxon>
        <taxon>Bangiaceae</taxon>
        <taxon>Pyropia</taxon>
    </lineage>
</organism>
<comment type="caution">
    <text evidence="1">The sequence shown here is derived from an EMBL/GenBank/DDBJ whole genome shotgun (WGS) entry which is preliminary data.</text>
</comment>